<evidence type="ECO:0000313" key="3">
    <source>
        <dbReference type="EMBL" id="AOY76242.1"/>
    </source>
</evidence>
<dbReference type="Gene3D" id="3.90.1010.20">
    <property type="match status" value="1"/>
</dbReference>
<evidence type="ECO:0000313" key="4">
    <source>
        <dbReference type="EMBL" id="ARE86622.1"/>
    </source>
</evidence>
<name>A0AAC9WF93_9CLOT</name>
<reference evidence="3 5" key="1">
    <citation type="submission" date="2016-10" db="EMBL/GenBank/DDBJ databases">
        <title>Complete Genome Sequence of Acetogen Clostridium formicoaceticum ATCC 27076.</title>
        <authorList>
            <person name="Bao T."/>
            <person name="Cheng C."/>
            <person name="Zhao J."/>
            <person name="Yang S.-T."/>
            <person name="Wang J."/>
            <person name="Wang M."/>
        </authorList>
    </citation>
    <scope>NUCLEOTIDE SEQUENCE [LARGE SCALE GENOMIC DNA]</scope>
    <source>
        <strain evidence="3 5">ATCC 27076</strain>
    </source>
</reference>
<feature type="signal peptide" evidence="1">
    <location>
        <begin position="1"/>
        <end position="26"/>
    </location>
</feature>
<dbReference type="PROSITE" id="PS51257">
    <property type="entry name" value="PROKAR_LIPOPROTEIN"/>
    <property type="match status" value="1"/>
</dbReference>
<reference evidence="4 6" key="2">
    <citation type="submission" date="2017-03" db="EMBL/GenBank/DDBJ databases">
        <title>Complete sequence of Clostridium formicaceticum DSM 92.</title>
        <authorList>
            <person name="Poehlein A."/>
            <person name="Karl M."/>
            <person name="Bengelsdorf F.R."/>
            <person name="Duerre P."/>
            <person name="Daniel R."/>
        </authorList>
    </citation>
    <scope>NUCLEOTIDE SEQUENCE [LARGE SCALE GENOMIC DNA]</scope>
    <source>
        <strain evidence="4 6">DSM 92</strain>
    </source>
</reference>
<dbReference type="EMBL" id="CP020559">
    <property type="protein sequence ID" value="ARE86622.1"/>
    <property type="molecule type" value="Genomic_DNA"/>
</dbReference>
<keyword evidence="4" id="KW-0560">Oxidoreductase</keyword>
<dbReference type="EC" id="1.3.99.33" evidence="4"/>
<dbReference type="Pfam" id="PF04205">
    <property type="entry name" value="FMN_bind"/>
    <property type="match status" value="1"/>
</dbReference>
<evidence type="ECO:0000313" key="6">
    <source>
        <dbReference type="Proteomes" id="UP000192478"/>
    </source>
</evidence>
<dbReference type="Proteomes" id="UP000192478">
    <property type="component" value="Chromosome"/>
</dbReference>
<keyword evidence="5" id="KW-1185">Reference proteome</keyword>
<feature type="domain" description="FMN-binding" evidence="2">
    <location>
        <begin position="43"/>
        <end position="117"/>
    </location>
</feature>
<organism evidence="4 6">
    <name type="scientific">Clostridium formicaceticum</name>
    <dbReference type="NCBI Taxonomy" id="1497"/>
    <lineage>
        <taxon>Bacteria</taxon>
        <taxon>Bacillati</taxon>
        <taxon>Bacillota</taxon>
        <taxon>Clostridia</taxon>
        <taxon>Eubacteriales</taxon>
        <taxon>Clostridiaceae</taxon>
        <taxon>Clostridium</taxon>
    </lineage>
</organism>
<dbReference type="SMART" id="SM00900">
    <property type="entry name" value="FMN_bind"/>
    <property type="match status" value="1"/>
</dbReference>
<protein>
    <submittedName>
        <fullName evidence="4">Urocanate reductase</fullName>
        <ecNumber evidence="4">1.3.99.33</ecNumber>
    </submittedName>
</protein>
<sequence>MKKLSILLIIVTIFALVGCSSSPAVTETESKWNDGSYVGTGKGYQSDIEVEVVIEDGKITKVEIISAGDTPGISDAAINALPEAVLEAQSLEIDAVSNATRTSEGIIQAVKAALKNAEK</sequence>
<feature type="chain" id="PRO_5041970185" evidence="1">
    <location>
        <begin position="27"/>
        <end position="119"/>
    </location>
</feature>
<dbReference type="AlphaFoldDB" id="A0AAC9WF93"/>
<dbReference type="GO" id="GO:0010181">
    <property type="term" value="F:FMN binding"/>
    <property type="evidence" value="ECO:0007669"/>
    <property type="project" value="InterPro"/>
</dbReference>
<dbReference type="GO" id="GO:0016020">
    <property type="term" value="C:membrane"/>
    <property type="evidence" value="ECO:0007669"/>
    <property type="project" value="InterPro"/>
</dbReference>
<dbReference type="RefSeq" id="WP_070967436.1">
    <property type="nucleotide sequence ID" value="NZ_CP017603.1"/>
</dbReference>
<keyword evidence="1" id="KW-0732">Signal</keyword>
<proteinExistence type="predicted"/>
<dbReference type="Proteomes" id="UP000177894">
    <property type="component" value="Chromosome"/>
</dbReference>
<evidence type="ECO:0000256" key="1">
    <source>
        <dbReference type="SAM" id="SignalP"/>
    </source>
</evidence>
<dbReference type="EMBL" id="CP017603">
    <property type="protein sequence ID" value="AOY76242.1"/>
    <property type="molecule type" value="Genomic_DNA"/>
</dbReference>
<gene>
    <name evidence="4" type="primary">urdA_1</name>
    <name evidence="3" type="ORF">BJL90_10210</name>
    <name evidence="4" type="ORF">CLFO_09470</name>
</gene>
<dbReference type="KEGG" id="cfm:BJL90_10210"/>
<evidence type="ECO:0000313" key="5">
    <source>
        <dbReference type="Proteomes" id="UP000177894"/>
    </source>
</evidence>
<evidence type="ECO:0000259" key="2">
    <source>
        <dbReference type="SMART" id="SM00900"/>
    </source>
</evidence>
<dbReference type="GO" id="GO:0016491">
    <property type="term" value="F:oxidoreductase activity"/>
    <property type="evidence" value="ECO:0007669"/>
    <property type="project" value="UniProtKB-KW"/>
</dbReference>
<dbReference type="InterPro" id="IPR007329">
    <property type="entry name" value="FMN-bd"/>
</dbReference>
<accession>A0AAC9WF93</accession>